<dbReference type="OrthoDB" id="2995069at2759"/>
<gene>
    <name evidence="2" type="ORF">HYPSUDRAFT_203747</name>
</gene>
<reference evidence="3" key="1">
    <citation type="submission" date="2014-04" db="EMBL/GenBank/DDBJ databases">
        <title>Evolutionary Origins and Diversification of the Mycorrhizal Mutualists.</title>
        <authorList>
            <consortium name="DOE Joint Genome Institute"/>
            <consortium name="Mycorrhizal Genomics Consortium"/>
            <person name="Kohler A."/>
            <person name="Kuo A."/>
            <person name="Nagy L.G."/>
            <person name="Floudas D."/>
            <person name="Copeland A."/>
            <person name="Barry K.W."/>
            <person name="Cichocki N."/>
            <person name="Veneault-Fourrey C."/>
            <person name="LaButti K."/>
            <person name="Lindquist E.A."/>
            <person name="Lipzen A."/>
            <person name="Lundell T."/>
            <person name="Morin E."/>
            <person name="Murat C."/>
            <person name="Riley R."/>
            <person name="Ohm R."/>
            <person name="Sun H."/>
            <person name="Tunlid A."/>
            <person name="Henrissat B."/>
            <person name="Grigoriev I.V."/>
            <person name="Hibbett D.S."/>
            <person name="Martin F."/>
        </authorList>
    </citation>
    <scope>NUCLEOTIDE SEQUENCE [LARGE SCALE GENOMIC DNA]</scope>
    <source>
        <strain evidence="3">FD-334 SS-4</strain>
    </source>
</reference>
<protein>
    <submittedName>
        <fullName evidence="2">Uncharacterized protein</fullName>
    </submittedName>
</protein>
<evidence type="ECO:0000256" key="1">
    <source>
        <dbReference type="SAM" id="MobiDB-lite"/>
    </source>
</evidence>
<accession>A0A0D2NV59</accession>
<organism evidence="2 3">
    <name type="scientific">Hypholoma sublateritium (strain FD-334 SS-4)</name>
    <dbReference type="NCBI Taxonomy" id="945553"/>
    <lineage>
        <taxon>Eukaryota</taxon>
        <taxon>Fungi</taxon>
        <taxon>Dikarya</taxon>
        <taxon>Basidiomycota</taxon>
        <taxon>Agaricomycotina</taxon>
        <taxon>Agaricomycetes</taxon>
        <taxon>Agaricomycetidae</taxon>
        <taxon>Agaricales</taxon>
        <taxon>Agaricineae</taxon>
        <taxon>Strophariaceae</taxon>
        <taxon>Hypholoma</taxon>
    </lineage>
</organism>
<keyword evidence="3" id="KW-1185">Reference proteome</keyword>
<feature type="compositionally biased region" description="Low complexity" evidence="1">
    <location>
        <begin position="1"/>
        <end position="16"/>
    </location>
</feature>
<dbReference type="EMBL" id="KN817567">
    <property type="protein sequence ID" value="KJA20431.1"/>
    <property type="molecule type" value="Genomic_DNA"/>
</dbReference>
<proteinExistence type="predicted"/>
<feature type="region of interest" description="Disordered" evidence="1">
    <location>
        <begin position="1"/>
        <end position="21"/>
    </location>
</feature>
<dbReference type="Proteomes" id="UP000054270">
    <property type="component" value="Unassembled WGS sequence"/>
</dbReference>
<feature type="region of interest" description="Disordered" evidence="1">
    <location>
        <begin position="52"/>
        <end position="75"/>
    </location>
</feature>
<evidence type="ECO:0000313" key="3">
    <source>
        <dbReference type="Proteomes" id="UP000054270"/>
    </source>
</evidence>
<dbReference type="AlphaFoldDB" id="A0A0D2NV59"/>
<name>A0A0D2NV59_HYPSF</name>
<sequence>MSASSSAASLPSSSVAGQQSPALKAMDDYQEIFVPSASTYAWVMQNLDQVQHSDKQYDSASSPPETPSLYWDSQPSTAELPEAGMQSVFEDWEDDAASAATYISEVIIEDDGAQTVVIPPESAFYSPPSAIKPFGYSFADEPEEAADIEVQVPSVTLTPPNTSTVKGPAHDRDSHILNVKGLVLQINTAFYPSAETPLTSMFSTLAPRVSDDASWAPKCMPGPDVPLDCICAGDISPSAEAWEEGFWSPIVVAPFLSAPCF</sequence>
<evidence type="ECO:0000313" key="2">
    <source>
        <dbReference type="EMBL" id="KJA20431.1"/>
    </source>
</evidence>